<organism evidence="6 7">
    <name type="scientific">Deinococcus arenicola</name>
    <dbReference type="NCBI Taxonomy" id="2994950"/>
    <lineage>
        <taxon>Bacteria</taxon>
        <taxon>Thermotogati</taxon>
        <taxon>Deinococcota</taxon>
        <taxon>Deinococci</taxon>
        <taxon>Deinococcales</taxon>
        <taxon>Deinococcaceae</taxon>
        <taxon>Deinococcus</taxon>
    </lineage>
</organism>
<evidence type="ECO:0000259" key="5">
    <source>
        <dbReference type="PROSITE" id="PS50931"/>
    </source>
</evidence>
<evidence type="ECO:0000256" key="2">
    <source>
        <dbReference type="ARBA" id="ARBA00023015"/>
    </source>
</evidence>
<sequence>MTRPKSTSAHVQPTLAQLRALIAVVDAGGFGEAAAELNVSQSSLSEAVGKLEDLTGRPLLRRSARGTVPTPAGLRAVGHARSAVQAAGDVLLAAQDDSQLSGVLRVSSFRSGATYLLPPVLVAFRQQHPAVTVKLLDGDRAGAGEQLLRSGQADLALIEGVSAVDLSLTPLLMDDYLFIAPESRGTQPVTVQELAESPLLLSPRGDACFQRIETYLGRLGIDTSSATEFEQDSVTLGMVRHGLGITLMPRLALLPVPDGLVLLPLPEPLSRPLAVATLPWRARLPLIQAFTAALVASLGSASGQTTPLALPVWNQSPKLEPEARG</sequence>
<dbReference type="Proteomes" id="UP001276150">
    <property type="component" value="Unassembled WGS sequence"/>
</dbReference>
<evidence type="ECO:0000256" key="1">
    <source>
        <dbReference type="ARBA" id="ARBA00009437"/>
    </source>
</evidence>
<dbReference type="PRINTS" id="PR00039">
    <property type="entry name" value="HTHLYSR"/>
</dbReference>
<evidence type="ECO:0000256" key="3">
    <source>
        <dbReference type="ARBA" id="ARBA00023125"/>
    </source>
</evidence>
<dbReference type="PANTHER" id="PTHR30346:SF28">
    <property type="entry name" value="HTH-TYPE TRANSCRIPTIONAL REGULATOR CYNR"/>
    <property type="match status" value="1"/>
</dbReference>
<dbReference type="InterPro" id="IPR000847">
    <property type="entry name" value="LysR_HTH_N"/>
</dbReference>
<dbReference type="InterPro" id="IPR036388">
    <property type="entry name" value="WH-like_DNA-bd_sf"/>
</dbReference>
<dbReference type="Pfam" id="PF03466">
    <property type="entry name" value="LysR_substrate"/>
    <property type="match status" value="1"/>
</dbReference>
<dbReference type="PANTHER" id="PTHR30346">
    <property type="entry name" value="TRANSCRIPTIONAL DUAL REGULATOR HCAR-RELATED"/>
    <property type="match status" value="1"/>
</dbReference>
<dbReference type="Pfam" id="PF00126">
    <property type="entry name" value="HTH_1"/>
    <property type="match status" value="1"/>
</dbReference>
<evidence type="ECO:0000313" key="7">
    <source>
        <dbReference type="Proteomes" id="UP001276150"/>
    </source>
</evidence>
<dbReference type="SUPFAM" id="SSF46785">
    <property type="entry name" value="Winged helix' DNA-binding domain"/>
    <property type="match status" value="1"/>
</dbReference>
<evidence type="ECO:0000313" key="6">
    <source>
        <dbReference type="EMBL" id="MDV6375356.1"/>
    </source>
</evidence>
<dbReference type="RefSeq" id="WP_317640694.1">
    <property type="nucleotide sequence ID" value="NZ_JAPMIV010000024.1"/>
</dbReference>
<dbReference type="Gene3D" id="3.40.190.10">
    <property type="entry name" value="Periplasmic binding protein-like II"/>
    <property type="match status" value="2"/>
</dbReference>
<proteinExistence type="inferred from homology"/>
<comment type="similarity">
    <text evidence="1">Belongs to the LysR transcriptional regulatory family.</text>
</comment>
<dbReference type="InterPro" id="IPR036390">
    <property type="entry name" value="WH_DNA-bd_sf"/>
</dbReference>
<reference evidence="6 7" key="1">
    <citation type="submission" date="2022-11" db="EMBL/GenBank/DDBJ databases">
        <title>Deinococcus ZS9-10, Low Temperature and Draught-tolerating, UV-resistant Bacteria from Continental Antarctica.</title>
        <authorList>
            <person name="Cheng L."/>
        </authorList>
    </citation>
    <scope>NUCLEOTIDE SEQUENCE [LARGE SCALE GENOMIC DNA]</scope>
    <source>
        <strain evidence="6 7">ZS9-10</strain>
    </source>
</reference>
<protein>
    <submittedName>
        <fullName evidence="6">LysR family transcriptional regulator</fullName>
    </submittedName>
</protein>
<name>A0ABU4DSF0_9DEIO</name>
<accession>A0ABU4DSF0</accession>
<feature type="domain" description="HTH lysR-type" evidence="5">
    <location>
        <begin position="13"/>
        <end position="70"/>
    </location>
</feature>
<keyword evidence="3" id="KW-0238">DNA-binding</keyword>
<dbReference type="InterPro" id="IPR005119">
    <property type="entry name" value="LysR_subst-bd"/>
</dbReference>
<dbReference type="PROSITE" id="PS50931">
    <property type="entry name" value="HTH_LYSR"/>
    <property type="match status" value="1"/>
</dbReference>
<keyword evidence="7" id="KW-1185">Reference proteome</keyword>
<keyword evidence="2" id="KW-0805">Transcription regulation</keyword>
<evidence type="ECO:0000256" key="4">
    <source>
        <dbReference type="ARBA" id="ARBA00023163"/>
    </source>
</evidence>
<dbReference type="SUPFAM" id="SSF53850">
    <property type="entry name" value="Periplasmic binding protein-like II"/>
    <property type="match status" value="1"/>
</dbReference>
<dbReference type="EMBL" id="JAPMIV010000024">
    <property type="protein sequence ID" value="MDV6375356.1"/>
    <property type="molecule type" value="Genomic_DNA"/>
</dbReference>
<dbReference type="CDD" id="cd05466">
    <property type="entry name" value="PBP2_LTTR_substrate"/>
    <property type="match status" value="1"/>
</dbReference>
<keyword evidence="4" id="KW-0804">Transcription</keyword>
<dbReference type="Gene3D" id="1.10.10.10">
    <property type="entry name" value="Winged helix-like DNA-binding domain superfamily/Winged helix DNA-binding domain"/>
    <property type="match status" value="1"/>
</dbReference>
<gene>
    <name evidence="6" type="ORF">ORD21_12220</name>
</gene>
<comment type="caution">
    <text evidence="6">The sequence shown here is derived from an EMBL/GenBank/DDBJ whole genome shotgun (WGS) entry which is preliminary data.</text>
</comment>